<dbReference type="AlphaFoldDB" id="A0AAP5IH80"/>
<keyword evidence="2" id="KW-1185">Reference proteome</keyword>
<accession>A0AAP5IH80</accession>
<evidence type="ECO:0000313" key="1">
    <source>
        <dbReference type="EMBL" id="MDR9900804.1"/>
    </source>
</evidence>
<comment type="caution">
    <text evidence="1">The sequence shown here is derived from an EMBL/GenBank/DDBJ whole genome shotgun (WGS) entry which is preliminary data.</text>
</comment>
<dbReference type="RefSeq" id="WP_208346238.1">
    <property type="nucleotide sequence ID" value="NZ_CAWQFN010000040.1"/>
</dbReference>
<dbReference type="Proteomes" id="UP000667802">
    <property type="component" value="Unassembled WGS sequence"/>
</dbReference>
<reference evidence="2" key="1">
    <citation type="journal article" date="2021" name="Science">
        <title>Hunting the eagle killer: A cyanobacterial neurotoxin causes vacuolar myelinopathy.</title>
        <authorList>
            <person name="Breinlinger S."/>
            <person name="Phillips T.J."/>
            <person name="Haram B.N."/>
            <person name="Mares J."/>
            <person name="Martinez Yerena J.A."/>
            <person name="Hrouzek P."/>
            <person name="Sobotka R."/>
            <person name="Henderson W.M."/>
            <person name="Schmieder P."/>
            <person name="Williams S.M."/>
            <person name="Lauderdale J.D."/>
            <person name="Wilde H.D."/>
            <person name="Gerrin W."/>
            <person name="Kust A."/>
            <person name="Washington J.W."/>
            <person name="Wagner C."/>
            <person name="Geier B."/>
            <person name="Liebeke M."/>
            <person name="Enke H."/>
            <person name="Niedermeyer T.H.J."/>
            <person name="Wilde S.B."/>
        </authorList>
    </citation>
    <scope>NUCLEOTIDE SEQUENCE [LARGE SCALE GENOMIC DNA]</scope>
    <source>
        <strain evidence="2">Thurmond2011</strain>
    </source>
</reference>
<evidence type="ECO:0000313" key="2">
    <source>
        <dbReference type="Proteomes" id="UP000667802"/>
    </source>
</evidence>
<sequence>MLSHRVGQLTGVDTEPVTLGVEEIKVASPLPLNTQPVAVLKDISGVAKVPLAHAGQGLDRDLTSQ</sequence>
<name>A0AAP5IH80_9CYAN</name>
<protein>
    <submittedName>
        <fullName evidence="1">Uncharacterized protein</fullName>
    </submittedName>
</protein>
<dbReference type="EMBL" id="JAALHA020000039">
    <property type="protein sequence ID" value="MDR9900804.1"/>
    <property type="molecule type" value="Genomic_DNA"/>
</dbReference>
<organism evidence="1 2">
    <name type="scientific">Aetokthonos hydrillicola Thurmond2011</name>
    <dbReference type="NCBI Taxonomy" id="2712845"/>
    <lineage>
        <taxon>Bacteria</taxon>
        <taxon>Bacillati</taxon>
        <taxon>Cyanobacteriota</taxon>
        <taxon>Cyanophyceae</taxon>
        <taxon>Nostocales</taxon>
        <taxon>Hapalosiphonaceae</taxon>
        <taxon>Aetokthonos</taxon>
    </lineage>
</organism>
<proteinExistence type="predicted"/>
<gene>
    <name evidence="1" type="ORF">G7B40_040670</name>
</gene>